<dbReference type="Pfam" id="PF19029">
    <property type="entry name" value="DUF883_C"/>
    <property type="match status" value="1"/>
</dbReference>
<dbReference type="InterPro" id="IPR010279">
    <property type="entry name" value="YqjD/ElaB"/>
</dbReference>
<dbReference type="PANTHER" id="PTHR35893:SF3">
    <property type="entry name" value="INNER MEMBRANE PROTEIN"/>
    <property type="match status" value="1"/>
</dbReference>
<sequence>MPATSLHGIKRSTFMNPEYSSSSPTTSSDVNAAYLGSGMDEMSQEELGKESRSTASGSKRTGESLRTELGNLKSDLDTLIGRATNLSDTELRQEYARLMTKFSSLRAAAKGVAEQAGQQLNRGMDATSGYVREKPLQSVAVATGVGMMLGMLFHRR</sequence>
<evidence type="ECO:0000256" key="1">
    <source>
        <dbReference type="SAM" id="MobiDB-lite"/>
    </source>
</evidence>
<dbReference type="EMBL" id="QYUQ01000002">
    <property type="protein sequence ID" value="RJG01579.1"/>
    <property type="molecule type" value="Genomic_DNA"/>
</dbReference>
<feature type="region of interest" description="Disordered" evidence="1">
    <location>
        <begin position="1"/>
        <end position="70"/>
    </location>
</feature>
<name>A0A3A3G453_9BURK</name>
<dbReference type="GO" id="GO:0043022">
    <property type="term" value="F:ribosome binding"/>
    <property type="evidence" value="ECO:0007669"/>
    <property type="project" value="InterPro"/>
</dbReference>
<evidence type="ECO:0000259" key="2">
    <source>
        <dbReference type="Pfam" id="PF19029"/>
    </source>
</evidence>
<evidence type="ECO:0000313" key="3">
    <source>
        <dbReference type="EMBL" id="RJG01579.1"/>
    </source>
</evidence>
<accession>A0A3A3G453</accession>
<reference evidence="4" key="1">
    <citation type="submission" date="2018-09" db="EMBL/GenBank/DDBJ databases">
        <authorList>
            <person name="Zhu H."/>
        </authorList>
    </citation>
    <scope>NUCLEOTIDE SEQUENCE [LARGE SCALE GENOMIC DNA]</scope>
    <source>
        <strain evidence="4">K1S02-23</strain>
    </source>
</reference>
<protein>
    <submittedName>
        <fullName evidence="3">DUF883 domain-containing protein</fullName>
    </submittedName>
</protein>
<proteinExistence type="predicted"/>
<comment type="caution">
    <text evidence="3">The sequence shown here is derived from an EMBL/GenBank/DDBJ whole genome shotgun (WGS) entry which is preliminary data.</text>
</comment>
<organism evidence="3 4">
    <name type="scientific">Noviherbaspirillum sedimenti</name>
    <dbReference type="NCBI Taxonomy" id="2320865"/>
    <lineage>
        <taxon>Bacteria</taxon>
        <taxon>Pseudomonadati</taxon>
        <taxon>Pseudomonadota</taxon>
        <taxon>Betaproteobacteria</taxon>
        <taxon>Burkholderiales</taxon>
        <taxon>Oxalobacteraceae</taxon>
        <taxon>Noviherbaspirillum</taxon>
    </lineage>
</organism>
<dbReference type="PANTHER" id="PTHR35893">
    <property type="entry name" value="INNER MEMBRANE PROTEIN-RELATED"/>
    <property type="match status" value="1"/>
</dbReference>
<dbReference type="InterPro" id="IPR043605">
    <property type="entry name" value="DUF883_C"/>
</dbReference>
<keyword evidence="4" id="KW-1185">Reference proteome</keyword>
<dbReference type="AlphaFoldDB" id="A0A3A3G453"/>
<dbReference type="Proteomes" id="UP000266327">
    <property type="component" value="Unassembled WGS sequence"/>
</dbReference>
<feature type="domain" description="DUF883" evidence="2">
    <location>
        <begin position="130"/>
        <end position="156"/>
    </location>
</feature>
<evidence type="ECO:0000313" key="4">
    <source>
        <dbReference type="Proteomes" id="UP000266327"/>
    </source>
</evidence>
<gene>
    <name evidence="3" type="ORF">D3878_08265</name>
</gene>